<evidence type="ECO:0000313" key="2">
    <source>
        <dbReference type="Proteomes" id="UP000509418"/>
    </source>
</evidence>
<dbReference type="RefSeq" id="WP_176574472.1">
    <property type="nucleotide sequence ID" value="NZ_CBDRGH010000057.1"/>
</dbReference>
<dbReference type="InterPro" id="IPR029058">
    <property type="entry name" value="AB_hydrolase_fold"/>
</dbReference>
<accession>A0A7H8T0N8</accession>
<keyword evidence="2" id="KW-1185">Reference proteome</keyword>
<dbReference type="Proteomes" id="UP000509418">
    <property type="component" value="Chromosome"/>
</dbReference>
<dbReference type="EMBL" id="CP056041">
    <property type="protein sequence ID" value="QKZ17043.1"/>
    <property type="molecule type" value="Genomic_DNA"/>
</dbReference>
<evidence type="ECO:0008006" key="3">
    <source>
        <dbReference type="Google" id="ProtNLM"/>
    </source>
</evidence>
<evidence type="ECO:0000313" key="1">
    <source>
        <dbReference type="EMBL" id="QKZ17043.1"/>
    </source>
</evidence>
<protein>
    <recommendedName>
        <fullName evidence="3">Serine peptidase</fullName>
    </recommendedName>
</protein>
<sequence length="301" mass="32435">MPAESPVTDPSARALTIVGVHGVGNSFGAGVSSSRKEELRAVRAAAWGRHLADALGTAPERIDLDFAYYADRLLPSSVEQGAGAIDKLDDPLEQEMLTAWLTQLGVPTEVGQGHLTIPLRQIATWVAARFDLAEGPLRIFIRLLFREVAAYLSAHDSPHRLAAREEVAERIAQRQPKIVIAHSLGSVVAYEALHAHPELRPDLFLTLGSPLALPQAVFHRLCPAPHGAIPHLHGQRPPGVGRWVNIADPGDPVAVPPQLSRCFQGITLDHTTAIAPFDFHQAKNYLRSAATAATIGPYLAL</sequence>
<reference evidence="1 2" key="1">
    <citation type="submission" date="2020-06" db="EMBL/GenBank/DDBJ databases">
        <title>Genome mining for natural products.</title>
        <authorList>
            <person name="Zhang B."/>
            <person name="Shi J."/>
            <person name="Ge H."/>
        </authorList>
    </citation>
    <scope>NUCLEOTIDE SEQUENCE [LARGE SCALE GENOMIC DNA]</scope>
    <source>
        <strain evidence="1 2">NA02069</strain>
    </source>
</reference>
<dbReference type="SUPFAM" id="SSF53474">
    <property type="entry name" value="alpha/beta-Hydrolases"/>
    <property type="match status" value="1"/>
</dbReference>
<dbReference type="AlphaFoldDB" id="A0A7H8T0N8"/>
<organism evidence="1 2">
    <name type="scientific">Streptomyces chartreusis</name>
    <dbReference type="NCBI Taxonomy" id="1969"/>
    <lineage>
        <taxon>Bacteria</taxon>
        <taxon>Bacillati</taxon>
        <taxon>Actinomycetota</taxon>
        <taxon>Actinomycetes</taxon>
        <taxon>Kitasatosporales</taxon>
        <taxon>Streptomycetaceae</taxon>
        <taxon>Streptomyces</taxon>
    </lineage>
</organism>
<proteinExistence type="predicted"/>
<name>A0A7H8T0N8_STRCX</name>
<gene>
    <name evidence="1" type="ORF">HUT05_06470</name>
</gene>